<reference evidence="4 5" key="1">
    <citation type="submission" date="2018-06" db="EMBL/GenBank/DDBJ databases">
        <title>Extensive metabolic versatility and redundancy in microbially diverse, dynamic hydrothermal sediments.</title>
        <authorList>
            <person name="Dombrowski N."/>
            <person name="Teske A."/>
            <person name="Baker B.J."/>
        </authorList>
    </citation>
    <scope>NUCLEOTIDE SEQUENCE [LARGE SCALE GENOMIC DNA]</scope>
    <source>
        <strain evidence="4">B36_G15</strain>
    </source>
</reference>
<evidence type="ECO:0000313" key="4">
    <source>
        <dbReference type="EMBL" id="RKX69144.1"/>
    </source>
</evidence>
<evidence type="ECO:0000313" key="5">
    <source>
        <dbReference type="Proteomes" id="UP000268469"/>
    </source>
</evidence>
<accession>A0A660SEC4</accession>
<gene>
    <name evidence="4" type="ORF">DRP53_09055</name>
</gene>
<evidence type="ECO:0000256" key="1">
    <source>
        <dbReference type="ARBA" id="ARBA00022723"/>
    </source>
</evidence>
<evidence type="ECO:0000259" key="3">
    <source>
        <dbReference type="Pfam" id="PF05567"/>
    </source>
</evidence>
<organism evidence="4 5">
    <name type="scientific">candidate division WOR-3 bacterium</name>
    <dbReference type="NCBI Taxonomy" id="2052148"/>
    <lineage>
        <taxon>Bacteria</taxon>
        <taxon>Bacteria division WOR-3</taxon>
    </lineage>
</organism>
<proteinExistence type="predicted"/>
<dbReference type="EMBL" id="QNBE01000103">
    <property type="protein sequence ID" value="RKX69144.1"/>
    <property type="molecule type" value="Genomic_DNA"/>
</dbReference>
<evidence type="ECO:0000256" key="2">
    <source>
        <dbReference type="ARBA" id="ARBA00022837"/>
    </source>
</evidence>
<keyword evidence="1" id="KW-0479">Metal-binding</keyword>
<dbReference type="AlphaFoldDB" id="A0A660SEC4"/>
<dbReference type="InterPro" id="IPR008707">
    <property type="entry name" value="B-propeller_PilY1"/>
</dbReference>
<dbReference type="Pfam" id="PF05567">
    <property type="entry name" value="T4P_PilY1"/>
    <property type="match status" value="1"/>
</dbReference>
<sequence>MRKLIILLSLVFITTLLADDTELFKVSVPPRAMMVLDYSGSMCWHPYSPWWGCWDGWPCVQYIWWYGLPAIPLDSCRYGILRTVCFDLLDANDDYKVNSLDEQELGVEIGLLRYSGVDGPGGDLDPKYFRVVYGLGDASYSDVWSGIWKPEPWGGTPMNFALNKRDKVGAPYWQESARWYFINKAFPNDQARECRNYAVVLITDGEDTYDCNGTGGSGSPSRRRASVHAAWRLHQLCPDSLQLDSVLVFVVGLGKMSTSYKNVLNWMARWGGTDNPLEPNVGDPNAYSWPDDSCSGFYDPKDYDLSGYAFICEDAQALTKALKLIFEMIKKMNYHFSSVGVPNVISERIESDSCAFIGSFIPQYGSFWEGHLYKVKLDTEFQPVDTLWDAGDILSNTHPDNRRIYTIKNGTWQSFDTTNPNLTPADFGVLTQSEKNAIIKFVRGNTNPNKWYLGDIFHSSPLVVGPPPPFFYDVGYKAFVSRWRNRDTRVYVGANDGMLHVFDGGNTPPSGGDEIWAFIPPDLLPKLKTMALEDSHTYYVDDAPVAYGIWDDRNGDGAKDSTEWKTLLVGGERQGGRSYYFLEITDPNQIPPNEVGYTFSDTLLGETWSTPVLHRVAHWSSNHFAERWFACFGGGLDTSDTEIGRSFYIVDVSGDNNGSNSLGVIRFDPNNTPGLKYCFPSAPAVADIIDSTRPGGIFPDGYADMIYIGDYAGNMWLVDISSPHPSDWHMAKVFESNPAKKLRCFFAPSLALQVLEQNIGDTVLILKKIPWLFWGTGDRANILEGNTRNRFYALRNPDTASVVTELDLDNITGGGLPDTSKAGWYIILDKGEKVVSVPIVFDENVYFTTFIPEQQAGQGQDPCNPSSGTSYLYAMNAWTGKAVFPEGRRKIIPSVGVPGQPKVLFGDKIKLIAGEEVIELPGEAVRVRYESWESTR</sequence>
<name>A0A660SEC4_UNCW3</name>
<comment type="caution">
    <text evidence="4">The sequence shown here is derived from an EMBL/GenBank/DDBJ whole genome shotgun (WGS) entry which is preliminary data.</text>
</comment>
<dbReference type="GO" id="GO:0046872">
    <property type="term" value="F:metal ion binding"/>
    <property type="evidence" value="ECO:0007669"/>
    <property type="project" value="UniProtKB-KW"/>
</dbReference>
<dbReference type="Proteomes" id="UP000268469">
    <property type="component" value="Unassembled WGS sequence"/>
</dbReference>
<keyword evidence="2" id="KW-0106">Calcium</keyword>
<feature type="domain" description="PilY1 beta-propeller" evidence="3">
    <location>
        <begin position="453"/>
        <end position="587"/>
    </location>
</feature>
<protein>
    <recommendedName>
        <fullName evidence="3">PilY1 beta-propeller domain-containing protein</fullName>
    </recommendedName>
</protein>